<evidence type="ECO:0000259" key="1">
    <source>
        <dbReference type="Pfam" id="PF07733"/>
    </source>
</evidence>
<name>A0A183I4K3_9BILA</name>
<dbReference type="EMBL" id="UZAJ01041059">
    <property type="protein sequence ID" value="VDP18118.1"/>
    <property type="molecule type" value="Genomic_DNA"/>
</dbReference>
<dbReference type="InterPro" id="IPR004805">
    <property type="entry name" value="DnaE2/DnaE/PolC"/>
</dbReference>
<dbReference type="PANTHER" id="PTHR32294">
    <property type="entry name" value="DNA POLYMERASE III SUBUNIT ALPHA"/>
    <property type="match status" value="1"/>
</dbReference>
<protein>
    <submittedName>
        <fullName evidence="4">DNA_pol3_alpha domain-containing protein</fullName>
    </submittedName>
</protein>
<proteinExistence type="predicted"/>
<sequence>MNRVSSLMACSNTLLASPGAIFFSAFKKTVVRKTTGKTPLTKLRAKPALCTKEVWVFAQIITFRKLQARDRTMGRWKFEEIYRHFSTHAAGIVICDQKLENFVPVYYDPNSALLITQYSMKYVEKAGLIKFNFPGLGT</sequence>
<feature type="domain" description="Bacterial DNA polymerase III alpha subunit NTPase" evidence="1">
    <location>
        <begin position="62"/>
        <end position="133"/>
    </location>
</feature>
<evidence type="ECO:0000313" key="2">
    <source>
        <dbReference type="EMBL" id="VDP18118.1"/>
    </source>
</evidence>
<evidence type="ECO:0000313" key="4">
    <source>
        <dbReference type="WBParaSite" id="OFLC_0001467601-mRNA-1"/>
    </source>
</evidence>
<dbReference type="GO" id="GO:0006260">
    <property type="term" value="P:DNA replication"/>
    <property type="evidence" value="ECO:0007669"/>
    <property type="project" value="InterPro"/>
</dbReference>
<keyword evidence="3" id="KW-1185">Reference proteome</keyword>
<gene>
    <name evidence="2" type="ORF">OFLC_LOCUS14665</name>
</gene>
<dbReference type="Pfam" id="PF07733">
    <property type="entry name" value="DNA_pol3_alpha"/>
    <property type="match status" value="1"/>
</dbReference>
<evidence type="ECO:0000313" key="3">
    <source>
        <dbReference type="Proteomes" id="UP000267606"/>
    </source>
</evidence>
<dbReference type="WBParaSite" id="OFLC_0001467601-mRNA-1">
    <property type="protein sequence ID" value="OFLC_0001467601-mRNA-1"/>
    <property type="gene ID" value="OFLC_0001467601"/>
</dbReference>
<dbReference type="STRING" id="387005.A0A183I4K3"/>
<reference evidence="4" key="1">
    <citation type="submission" date="2016-06" db="UniProtKB">
        <authorList>
            <consortium name="WormBaseParasite"/>
        </authorList>
    </citation>
    <scope>IDENTIFICATION</scope>
</reference>
<dbReference type="GO" id="GO:0008408">
    <property type="term" value="F:3'-5' exonuclease activity"/>
    <property type="evidence" value="ECO:0007669"/>
    <property type="project" value="InterPro"/>
</dbReference>
<organism evidence="4">
    <name type="scientific">Onchocerca flexuosa</name>
    <dbReference type="NCBI Taxonomy" id="387005"/>
    <lineage>
        <taxon>Eukaryota</taxon>
        <taxon>Metazoa</taxon>
        <taxon>Ecdysozoa</taxon>
        <taxon>Nematoda</taxon>
        <taxon>Chromadorea</taxon>
        <taxon>Rhabditida</taxon>
        <taxon>Spirurina</taxon>
        <taxon>Spiruromorpha</taxon>
        <taxon>Filarioidea</taxon>
        <taxon>Onchocercidae</taxon>
        <taxon>Onchocerca</taxon>
    </lineage>
</organism>
<dbReference type="PANTHER" id="PTHR32294:SF0">
    <property type="entry name" value="DNA POLYMERASE III SUBUNIT ALPHA"/>
    <property type="match status" value="1"/>
</dbReference>
<accession>A0A183I4K3</accession>
<dbReference type="AlphaFoldDB" id="A0A183I4K3"/>
<reference evidence="2 3" key="2">
    <citation type="submission" date="2018-11" db="EMBL/GenBank/DDBJ databases">
        <authorList>
            <consortium name="Pathogen Informatics"/>
        </authorList>
    </citation>
    <scope>NUCLEOTIDE SEQUENCE [LARGE SCALE GENOMIC DNA]</scope>
</reference>
<dbReference type="InterPro" id="IPR011708">
    <property type="entry name" value="DNA_pol3_alpha_NTPase_dom"/>
</dbReference>
<dbReference type="Proteomes" id="UP000267606">
    <property type="component" value="Unassembled WGS sequence"/>
</dbReference>